<proteinExistence type="predicted"/>
<gene>
    <name evidence="1" type="primary">LOC107773049</name>
</gene>
<dbReference type="PANTHER" id="PTHR33977:SF2">
    <property type="entry name" value="OS09G0309100 PROTEIN"/>
    <property type="match status" value="1"/>
</dbReference>
<dbReference type="STRING" id="4097.A0A1S3Y6X4"/>
<dbReference type="PANTHER" id="PTHR33977">
    <property type="entry name" value="ZINC ION BINDING PROTEIN"/>
    <property type="match status" value="1"/>
</dbReference>
<accession>A0A1S3Y6X4</accession>
<evidence type="ECO:0000313" key="1">
    <source>
        <dbReference type="RefSeq" id="XP_016447983.1"/>
    </source>
</evidence>
<dbReference type="AlphaFoldDB" id="A0A1S3Y6X4"/>
<protein>
    <submittedName>
        <fullName evidence="1">Uncharacterized protein</fullName>
    </submittedName>
</protein>
<dbReference type="OrthoDB" id="1655536at2759"/>
<name>A0A1S3Y6X4_TOBAC</name>
<dbReference type="KEGG" id="nta:107773049"/>
<organism evidence="1">
    <name type="scientific">Nicotiana tabacum</name>
    <name type="common">Common tobacco</name>
    <dbReference type="NCBI Taxonomy" id="4097"/>
    <lineage>
        <taxon>Eukaryota</taxon>
        <taxon>Viridiplantae</taxon>
        <taxon>Streptophyta</taxon>
        <taxon>Embryophyta</taxon>
        <taxon>Tracheophyta</taxon>
        <taxon>Spermatophyta</taxon>
        <taxon>Magnoliopsida</taxon>
        <taxon>eudicotyledons</taxon>
        <taxon>Gunneridae</taxon>
        <taxon>Pentapetalae</taxon>
        <taxon>asterids</taxon>
        <taxon>lamiids</taxon>
        <taxon>Solanales</taxon>
        <taxon>Solanaceae</taxon>
        <taxon>Nicotianoideae</taxon>
        <taxon>Nicotianeae</taxon>
        <taxon>Nicotiana</taxon>
    </lineage>
</organism>
<dbReference type="PaxDb" id="4097-A0A1S3Y6X4"/>
<dbReference type="RefSeq" id="XP_016447983.1">
    <property type="nucleotide sequence ID" value="XM_016592497.1"/>
</dbReference>
<reference evidence="1" key="1">
    <citation type="submission" date="2025-08" db="UniProtKB">
        <authorList>
            <consortium name="RefSeq"/>
        </authorList>
    </citation>
    <scope>IDENTIFICATION</scope>
</reference>
<sequence length="105" mass="12325">MEIVESILNLPLQDPPGEDFSASDLSWTKVGNVERYDDVALILYDRVDAFIIGECCNVEFPTRFHIERGRKRSRGSLKEYKHDDYLEYRLYELSELMDLKMESSL</sequence>